<dbReference type="Pfam" id="PF03633">
    <property type="entry name" value="Glyco_hydro_65C"/>
    <property type="match status" value="1"/>
</dbReference>
<dbReference type="Gene3D" id="2.60.420.10">
    <property type="entry name" value="Maltose phosphorylase, domain 3"/>
    <property type="match status" value="1"/>
</dbReference>
<keyword evidence="7" id="KW-0378">Hydrolase</keyword>
<evidence type="ECO:0000259" key="6">
    <source>
        <dbReference type="Pfam" id="PF03636"/>
    </source>
</evidence>
<dbReference type="SMR" id="E4Q9G1"/>
<evidence type="ECO:0000313" key="7">
    <source>
        <dbReference type="EMBL" id="ADQ05832.1"/>
    </source>
</evidence>
<dbReference type="InterPro" id="IPR005195">
    <property type="entry name" value="Glyco_hydro_65_M"/>
</dbReference>
<dbReference type="GO" id="GO:0030246">
    <property type="term" value="F:carbohydrate binding"/>
    <property type="evidence" value="ECO:0007669"/>
    <property type="project" value="InterPro"/>
</dbReference>
<dbReference type="InterPro" id="IPR037018">
    <property type="entry name" value="GH65_N"/>
</dbReference>
<protein>
    <submittedName>
        <fullName evidence="7">Glycoside hydrolase family 65 central catalytic</fullName>
    </submittedName>
</protein>
<feature type="binding site" evidence="3">
    <location>
        <begin position="354"/>
        <end position="355"/>
    </location>
    <ligand>
        <name>substrate</name>
    </ligand>
</feature>
<proteinExistence type="inferred from homology"/>
<dbReference type="Gene3D" id="2.70.98.40">
    <property type="entry name" value="Glycoside hydrolase, family 65, N-terminal domain"/>
    <property type="match status" value="1"/>
</dbReference>
<dbReference type="EMBL" id="CP002219">
    <property type="protein sequence ID" value="ADQ05832.1"/>
    <property type="molecule type" value="Genomic_DNA"/>
</dbReference>
<feature type="active site" description="Proton donor" evidence="2">
    <location>
        <position position="482"/>
    </location>
</feature>
<dbReference type="RefSeq" id="WP_013402045.1">
    <property type="nucleotide sequence ID" value="NC_014652.1"/>
</dbReference>
<evidence type="ECO:0000256" key="2">
    <source>
        <dbReference type="PIRSR" id="PIRSR036289-50"/>
    </source>
</evidence>
<dbReference type="InterPro" id="IPR008928">
    <property type="entry name" value="6-hairpin_glycosidase_sf"/>
</dbReference>
<reference evidence="7 8" key="2">
    <citation type="journal article" date="2011" name="J. Bacteriol.">
        <title>Complete genome sequences for the anaerobic, extremely thermophilic plant biomass-degrading bacteria Caldicellulosiruptor hydrothermalis, Caldicellulosiruptor kristjanssonii, Caldicellulosiruptor kronotskyensis, Caldicellulosiruptor owensenis, and Caldicellulosiruptor lactoaceticus.</title>
        <authorList>
            <person name="Blumer-Schuette S.E."/>
            <person name="Ozdemir I."/>
            <person name="Mistry D."/>
            <person name="Lucas S."/>
            <person name="Lapidus A."/>
            <person name="Cheng J.F."/>
            <person name="Goodwin L.A."/>
            <person name="Pitluck S."/>
            <person name="Land M.L."/>
            <person name="Hauser L.J."/>
            <person name="Woyke T."/>
            <person name="Mikhailova N."/>
            <person name="Pati A."/>
            <person name="Kyrpides N.C."/>
            <person name="Ivanova N."/>
            <person name="Detter J.C."/>
            <person name="Walston-Davenport K."/>
            <person name="Han S."/>
            <person name="Adams M.W."/>
            <person name="Kelly R.M."/>
        </authorList>
    </citation>
    <scope>NUCLEOTIDE SEQUENCE [LARGE SCALE GENOMIC DNA]</scope>
    <source>
        <strain evidence="8">DSM 18901 / VKM B-2411 / 108</strain>
    </source>
</reference>
<dbReference type="InterPro" id="IPR017045">
    <property type="entry name" value="Malt_Pase/Glycosyl_Hdrlase"/>
</dbReference>
<dbReference type="PANTHER" id="PTHR11051:SF14">
    <property type="entry name" value="MALTOSE PHOSPHORYLASE"/>
    <property type="match status" value="1"/>
</dbReference>
<organism evidence="7 8">
    <name type="scientific">Caldicellulosiruptor hydrothermalis (strain DSM 18901 / VKM B-2411 / 108)</name>
    <dbReference type="NCBI Taxonomy" id="632292"/>
    <lineage>
        <taxon>Bacteria</taxon>
        <taxon>Bacillati</taxon>
        <taxon>Bacillota</taxon>
        <taxon>Bacillota incertae sedis</taxon>
        <taxon>Caldicellulosiruptorales</taxon>
        <taxon>Caldicellulosiruptoraceae</taxon>
        <taxon>Caldicellulosiruptor</taxon>
    </lineage>
</organism>
<dbReference type="GO" id="GO:0016757">
    <property type="term" value="F:glycosyltransferase activity"/>
    <property type="evidence" value="ECO:0007669"/>
    <property type="project" value="UniProtKB-ARBA"/>
</dbReference>
<dbReference type="Pfam" id="PF03636">
    <property type="entry name" value="Glyco_hydro_65N"/>
    <property type="match status" value="1"/>
</dbReference>
<dbReference type="Gene3D" id="1.50.10.10">
    <property type="match status" value="1"/>
</dbReference>
<dbReference type="InterPro" id="IPR011013">
    <property type="entry name" value="Gal_mutarotase_sf_dom"/>
</dbReference>
<dbReference type="SUPFAM" id="SSF48208">
    <property type="entry name" value="Six-hairpin glycosidases"/>
    <property type="match status" value="1"/>
</dbReference>
<dbReference type="KEGG" id="chd:Calhy_0070"/>
<keyword evidence="8" id="KW-1185">Reference proteome</keyword>
<reference key="1">
    <citation type="submission" date="2010-09" db="EMBL/GenBank/DDBJ databases">
        <title>Complete sequence of Caldicellulosiruptor hydrothermalis 108.</title>
        <authorList>
            <consortium name="US DOE Joint Genome Institute"/>
            <person name="Lucas S."/>
            <person name="Copeland A."/>
            <person name="Lapidus A."/>
            <person name="Cheng J.-F."/>
            <person name="Bruce D."/>
            <person name="Goodwin L."/>
            <person name="Pitluck S."/>
            <person name="Davenport K."/>
            <person name="Detter J.C."/>
            <person name="Han C."/>
            <person name="Tapia R."/>
            <person name="Land M."/>
            <person name="Hauser L."/>
            <person name="Chang Y.-J."/>
            <person name="Jeffries C."/>
            <person name="Kyrpides N."/>
            <person name="Ivanova N."/>
            <person name="Mikhailova N."/>
            <person name="Blumer-Schuette S.E."/>
            <person name="Kelly R.M."/>
            <person name="Woyke T."/>
        </authorList>
    </citation>
    <scope>NUCLEOTIDE SEQUENCE</scope>
    <source>
        <strain>108</strain>
    </source>
</reference>
<dbReference type="PIRSF" id="PIRSF036289">
    <property type="entry name" value="Glycosyl_hydrolase_malt_phosph"/>
    <property type="match status" value="1"/>
</dbReference>
<dbReference type="STRING" id="632292.Calhy_0070"/>
<dbReference type="Pfam" id="PF03632">
    <property type="entry name" value="Glyco_hydro_65m"/>
    <property type="match status" value="1"/>
</dbReference>
<dbReference type="InterPro" id="IPR005196">
    <property type="entry name" value="Glyco_hydro_65_N"/>
</dbReference>
<dbReference type="SUPFAM" id="SSF74650">
    <property type="entry name" value="Galactose mutarotase-like"/>
    <property type="match status" value="1"/>
</dbReference>
<dbReference type="OrthoDB" id="9758855at2"/>
<dbReference type="Proteomes" id="UP000006890">
    <property type="component" value="Chromosome"/>
</dbReference>
<evidence type="ECO:0000256" key="3">
    <source>
        <dbReference type="PIRSR" id="PIRSR036289-51"/>
    </source>
</evidence>
<dbReference type="InterPro" id="IPR012341">
    <property type="entry name" value="6hp_glycosidase-like_sf"/>
</dbReference>
<feature type="domain" description="Glycoside hydrolase family 65 central catalytic" evidence="4">
    <location>
        <begin position="318"/>
        <end position="681"/>
    </location>
</feature>
<evidence type="ECO:0000259" key="4">
    <source>
        <dbReference type="Pfam" id="PF03632"/>
    </source>
</evidence>
<feature type="domain" description="Glycoside hydrolase family 65 N-terminal" evidence="6">
    <location>
        <begin position="19"/>
        <end position="260"/>
    </location>
</feature>
<dbReference type="PANTHER" id="PTHR11051">
    <property type="entry name" value="GLYCOSYL HYDROLASE-RELATED"/>
    <property type="match status" value="1"/>
</dbReference>
<dbReference type="eggNOG" id="COG1554">
    <property type="taxonomic scope" value="Bacteria"/>
</dbReference>
<evidence type="ECO:0000259" key="5">
    <source>
        <dbReference type="Pfam" id="PF03633"/>
    </source>
</evidence>
<accession>E4Q9G1</accession>
<comment type="similarity">
    <text evidence="1">Belongs to the glycosyl hydrolase 65 family.</text>
</comment>
<feature type="binding site" evidence="3">
    <location>
        <begin position="594"/>
        <end position="595"/>
    </location>
    <ligand>
        <name>substrate</name>
    </ligand>
</feature>
<dbReference type="GO" id="GO:0005975">
    <property type="term" value="P:carbohydrate metabolic process"/>
    <property type="evidence" value="ECO:0007669"/>
    <property type="project" value="InterPro"/>
</dbReference>
<name>E4Q9G1_CALH1</name>
<evidence type="ECO:0000256" key="1">
    <source>
        <dbReference type="ARBA" id="ARBA00006768"/>
    </source>
</evidence>
<dbReference type="AlphaFoldDB" id="E4Q9G1"/>
<feature type="domain" description="Glycoside hydrolase family 65 C-terminal" evidence="5">
    <location>
        <begin position="691"/>
        <end position="751"/>
    </location>
</feature>
<sequence>MINKKGSRYVKVDPWCIIEENFDKSNMRVLESLFTVSNGYIGTRGYFDEFYTGDTHIGTYVAGVFEEIYEKPSYKGVPNRTQFVVNNANWLYTRIIADGEELDLNHSNFSEYKRVLDLKKGILTREFIWHTEKGSSFKLKFERFISMTKSNVCCQKIEITSLNKSGKVKIISGVDFSHKHRIYDTNYWEGLFKSNENDYISIGCKTIKTNKISIANFKIEANKACEQGIVEGEKIIAKEMVFDIEENETIEIEKVVVINSFDRLNENLQSKNGKLCQSVFGQYSYSKLKQEHERFWERMWEEVDIEIGQDSENQQGIRFCIFQMLQAYSGMQQVVAGIGAKGLSGEVYNGNSFWDSEVYCLPFYLFTNIDAAKKLLEFRYYTLPQAQQRAKELDLKGAFYPIATIDGTESCTLWQHANLQLQVSTAVAYGLYHYYIVTKDEKFLFEKGTEILIEVCRMLESRCQLGQKDGKYGFFGVMGPDEFHMMVNNDFYTNYMAKKSLEFTIEVLKLLKAKDEKLYNEITRKTKLERNEVERWADIAKNMKIIQDPQSKVFEQHEGYFNLPHIELSTIPEDQIPIYKNWAYDRIFRYDMIKQPAVLLCMLLYSCDFSFEEKKANYDYYDLRCIHESSLSPSIHSILACELGYYDKAYEYFRYATRLDLDNYNRNTEEGLHITSLAAAWLNIVYGFGGMRSDTAPIKLAPIIPDNWSYYSFRIKYNGAVLKIVVDPQYVTIKKLKGADVELMVYDKTYTITEDEIKIPLQKRR</sequence>
<dbReference type="InterPro" id="IPR005194">
    <property type="entry name" value="Glyco_hydro_65_C"/>
</dbReference>
<dbReference type="GO" id="GO:0004553">
    <property type="term" value="F:hydrolase activity, hydrolyzing O-glycosyl compounds"/>
    <property type="evidence" value="ECO:0007669"/>
    <property type="project" value="TreeGrafter"/>
</dbReference>
<gene>
    <name evidence="7" type="ordered locus">Calhy_0070</name>
</gene>
<dbReference type="CAZy" id="GH65">
    <property type="family name" value="Glycoside Hydrolase Family 65"/>
</dbReference>
<dbReference type="HOGENOM" id="CLU_006285_2_1_9"/>
<evidence type="ECO:0000313" key="8">
    <source>
        <dbReference type="Proteomes" id="UP000006890"/>
    </source>
</evidence>